<dbReference type="EMBL" id="BLIV01000003">
    <property type="protein sequence ID" value="GFE50139.1"/>
    <property type="molecule type" value="Genomic_DNA"/>
</dbReference>
<comment type="caution">
    <text evidence="1">The sequence shown here is derived from an EMBL/GenBank/DDBJ whole genome shotgun (WGS) entry which is preliminary data.</text>
</comment>
<protein>
    <submittedName>
        <fullName evidence="1">Uncharacterized protein</fullName>
    </submittedName>
</protein>
<reference evidence="1 2" key="1">
    <citation type="submission" date="2019-12" db="EMBL/GenBank/DDBJ databases">
        <title>Roseobacter cerasinus sp. nov., isolated from seawater around aquaculture.</title>
        <authorList>
            <person name="Muramatsu S."/>
            <person name="Takabe Y."/>
            <person name="Mori K."/>
            <person name="Takaichi S."/>
            <person name="Hanada S."/>
        </authorList>
    </citation>
    <scope>NUCLEOTIDE SEQUENCE [LARGE SCALE GENOMIC DNA]</scope>
    <source>
        <strain evidence="1 2">AI77</strain>
    </source>
</reference>
<sequence length="53" mass="6002">MTSQFQIFDDRVGLKAGRNTEPFLSQVFRRDMGGGAFKMMKDLSAPIFVQGHH</sequence>
<proteinExistence type="predicted"/>
<dbReference type="Proteomes" id="UP000436522">
    <property type="component" value="Unassembled WGS sequence"/>
</dbReference>
<evidence type="ECO:0000313" key="1">
    <source>
        <dbReference type="EMBL" id="GFE50139.1"/>
    </source>
</evidence>
<dbReference type="AlphaFoldDB" id="A0A640VQ49"/>
<name>A0A640VQ49_9RHOB</name>
<gene>
    <name evidence="1" type="ORF">So717_18920</name>
</gene>
<keyword evidence="2" id="KW-1185">Reference proteome</keyword>
<accession>A0A640VQ49</accession>
<evidence type="ECO:0000313" key="2">
    <source>
        <dbReference type="Proteomes" id="UP000436522"/>
    </source>
</evidence>
<organism evidence="1 2">
    <name type="scientific">Roseobacter cerasinus</name>
    <dbReference type="NCBI Taxonomy" id="2602289"/>
    <lineage>
        <taxon>Bacteria</taxon>
        <taxon>Pseudomonadati</taxon>
        <taxon>Pseudomonadota</taxon>
        <taxon>Alphaproteobacteria</taxon>
        <taxon>Rhodobacterales</taxon>
        <taxon>Roseobacteraceae</taxon>
        <taxon>Roseobacter</taxon>
    </lineage>
</organism>